<feature type="region of interest" description="Disordered" evidence="1">
    <location>
        <begin position="365"/>
        <end position="389"/>
    </location>
</feature>
<name>A0A2T2Y8V6_9BACT</name>
<evidence type="ECO:0000313" key="4">
    <source>
        <dbReference type="EMBL" id="PSR51945.1"/>
    </source>
</evidence>
<feature type="signal peptide" evidence="2">
    <location>
        <begin position="1"/>
        <end position="21"/>
    </location>
</feature>
<dbReference type="NCBIfam" id="TIGR04183">
    <property type="entry name" value="Por_Secre_tail"/>
    <property type="match status" value="1"/>
</dbReference>
<dbReference type="AlphaFoldDB" id="A0A2T2Y8V6"/>
<evidence type="ECO:0000259" key="3">
    <source>
        <dbReference type="PROSITE" id="PS51688"/>
    </source>
</evidence>
<sequence length="534" mass="56045">MKTIILTALGFLIFVNSTVQAQWKLGGNNLTSAEKIGSNTGYSVIFETNNLERGRITGAGLWGLGVKAPNAKLHVNSSGTQIPFRVQVNGVTKLLAHNVGGVSIGANVVPPSNGLYVFGPVGIGTNLPAAKLHVEGGGISIYGNSSTGTGVQGQGTTYGVSGSSENTDGAGVFGTGKRGVYGTGTTYGVNGYSSTSTGVYGNGNVGVYGRGTDTGIYGVGSSYGVYGFTSGGVGVYGSSNNNIAVWGSSFRNYGGNFYSSSNHGLWAETGSTATGIYAGAFKGNVFTYGFYLPSDKEIKKNIQDFGNALDIINKLNPKYYQYREDGKYASLQLPKGNHYGLLAQDLEQVLPNLVNEMPFVLNAGTHNNNTPQEMRPSANEGLANPGEDPQQVTRDILNTKAINYTELIPIMIKAMQEQQQTITTLSKKIAALEAAGKMSGGNNTDHLGLLGVSLEQNTPNPVNSTTTFRYTVPANTTAQILVYHSATGKLVKTLQAPASGQVQMDGVGLEAGTYIYTLVVNGKKVAVKQLILSK</sequence>
<evidence type="ECO:0000313" key="5">
    <source>
        <dbReference type="Proteomes" id="UP000240357"/>
    </source>
</evidence>
<comment type="caution">
    <text evidence="4">The sequence shown here is derived from an EMBL/GenBank/DDBJ whole genome shotgun (WGS) entry which is preliminary data.</text>
</comment>
<reference evidence="4 5" key="1">
    <citation type="submission" date="2018-03" db="EMBL/GenBank/DDBJ databases">
        <title>Adhaeribacter sp. HMF7605 Genome sequencing and assembly.</title>
        <authorList>
            <person name="Kang H."/>
            <person name="Kang J."/>
            <person name="Cha I."/>
            <person name="Kim H."/>
            <person name="Joh K."/>
        </authorList>
    </citation>
    <scope>NUCLEOTIDE SEQUENCE [LARGE SCALE GENOMIC DNA]</scope>
    <source>
        <strain evidence="4 5">HMF7605</strain>
    </source>
</reference>
<proteinExistence type="predicted"/>
<dbReference type="Pfam" id="PF13884">
    <property type="entry name" value="Peptidase_S74"/>
    <property type="match status" value="1"/>
</dbReference>
<dbReference type="Proteomes" id="UP000240357">
    <property type="component" value="Unassembled WGS sequence"/>
</dbReference>
<evidence type="ECO:0000256" key="2">
    <source>
        <dbReference type="SAM" id="SignalP"/>
    </source>
</evidence>
<dbReference type="EMBL" id="PYFT01000002">
    <property type="protein sequence ID" value="PSR51945.1"/>
    <property type="molecule type" value="Genomic_DNA"/>
</dbReference>
<keyword evidence="5" id="KW-1185">Reference proteome</keyword>
<accession>A0A2T2Y8V6</accession>
<feature type="chain" id="PRO_5015593308" description="Peptidase S74 domain-containing protein" evidence="2">
    <location>
        <begin position="22"/>
        <end position="534"/>
    </location>
</feature>
<dbReference type="PROSITE" id="PS51688">
    <property type="entry name" value="ICA"/>
    <property type="match status" value="1"/>
</dbReference>
<dbReference type="RefSeq" id="WP_106933766.1">
    <property type="nucleotide sequence ID" value="NZ_PYFT01000002.1"/>
</dbReference>
<gene>
    <name evidence="4" type="ORF">AHMF7605_28975</name>
</gene>
<organism evidence="4 5">
    <name type="scientific">Adhaeribacter arboris</name>
    <dbReference type="NCBI Taxonomy" id="2072846"/>
    <lineage>
        <taxon>Bacteria</taxon>
        <taxon>Pseudomonadati</taxon>
        <taxon>Bacteroidota</taxon>
        <taxon>Cytophagia</taxon>
        <taxon>Cytophagales</taxon>
        <taxon>Hymenobacteraceae</taxon>
        <taxon>Adhaeribacter</taxon>
    </lineage>
</organism>
<protein>
    <recommendedName>
        <fullName evidence="3">Peptidase S74 domain-containing protein</fullName>
    </recommendedName>
</protein>
<dbReference type="OrthoDB" id="9807669at2"/>
<evidence type="ECO:0000256" key="1">
    <source>
        <dbReference type="SAM" id="MobiDB-lite"/>
    </source>
</evidence>
<dbReference type="InterPro" id="IPR026444">
    <property type="entry name" value="Secre_tail"/>
</dbReference>
<keyword evidence="2" id="KW-0732">Signal</keyword>
<dbReference type="InterPro" id="IPR030392">
    <property type="entry name" value="S74_ICA"/>
</dbReference>
<feature type="domain" description="Peptidase S74" evidence="3">
    <location>
        <begin position="294"/>
        <end position="429"/>
    </location>
</feature>